<keyword evidence="8" id="KW-1185">Reference proteome</keyword>
<evidence type="ECO:0000259" key="6">
    <source>
        <dbReference type="Pfam" id="PF07929"/>
    </source>
</evidence>
<evidence type="ECO:0000256" key="1">
    <source>
        <dbReference type="ARBA" id="ARBA00022723"/>
    </source>
</evidence>
<dbReference type="Gene3D" id="3.10.290.30">
    <property type="entry name" value="MM3350-like"/>
    <property type="match status" value="1"/>
</dbReference>
<feature type="compositionally biased region" description="Low complexity" evidence="4">
    <location>
        <begin position="10"/>
        <end position="25"/>
    </location>
</feature>
<evidence type="ECO:0000256" key="3">
    <source>
        <dbReference type="ARBA" id="ARBA00022833"/>
    </source>
</evidence>
<dbReference type="Gene3D" id="6.10.140.2220">
    <property type="match status" value="1"/>
</dbReference>
<evidence type="ECO:0000259" key="5">
    <source>
        <dbReference type="Pfam" id="PF01753"/>
    </source>
</evidence>
<dbReference type="GO" id="GO:0008270">
    <property type="term" value="F:zinc ion binding"/>
    <property type="evidence" value="ECO:0007669"/>
    <property type="project" value="UniProtKB-KW"/>
</dbReference>
<feature type="domain" description="Plasmid pRiA4b Orf3-like" evidence="6">
    <location>
        <begin position="197"/>
        <end position="305"/>
    </location>
</feature>
<proteinExistence type="predicted"/>
<sequence length="441" mass="49622">MFKYFESQKSEQFFLSRSQSSQLDFHPQNQSEPNNRKAKTTSSRGHRRFVKLEPGDDGSDLDPVFRQDMTKFKPIKNHLGEATLWGLREYDRSGHPVFDLEGAGRRRMLHQSCYYSRGAEIPESQFVKYLMAKKKSQLEKLDVTALKKRDYVINLTLPERNSHAWIFTDLKDGACFGPKGCSATDIMHLPMLCYEFLYAEEYTLAHLAQKEGERIEYRYDLGDNWGHNLKIEKILSEQESDGAVVLVEGHGMCPPENGGGNGVWADDVYKLSYGTRHEKSEVRHKLSGARNVDLPPGAIDPKYFSVDEANKRLRDALRSHSSLRDGARTNYIFPGVPSPDLLRLINPPRRGAIINRTIEAASGSSAIGLTEEVVSHRRDKNAKALCAVCGKAQGLKACAKCRKVWYCGSQHQLSTEDIVSVPNRAFTNILPLGSPQSNVSV</sequence>
<dbReference type="AlphaFoldDB" id="A0A164P1Q6"/>
<keyword evidence="2" id="KW-0863">Zinc-finger</keyword>
<accession>A0A164P1Q6</accession>
<feature type="compositionally biased region" description="Basic residues" evidence="4">
    <location>
        <begin position="36"/>
        <end position="49"/>
    </location>
</feature>
<dbReference type="InterPro" id="IPR002893">
    <property type="entry name" value="Znf_MYND"/>
</dbReference>
<gene>
    <name evidence="7" type="ORF">SISNIDRAFT_490283</name>
</gene>
<dbReference type="InterPro" id="IPR012912">
    <property type="entry name" value="Plasmid_pRiA4b_Orf3-like"/>
</dbReference>
<dbReference type="SUPFAM" id="SSF144232">
    <property type="entry name" value="HIT/MYND zinc finger-like"/>
    <property type="match status" value="1"/>
</dbReference>
<evidence type="ECO:0000256" key="2">
    <source>
        <dbReference type="ARBA" id="ARBA00022771"/>
    </source>
</evidence>
<dbReference type="EMBL" id="KV419438">
    <property type="protein sequence ID" value="KZS88269.1"/>
    <property type="molecule type" value="Genomic_DNA"/>
</dbReference>
<keyword evidence="1" id="KW-0479">Metal-binding</keyword>
<evidence type="ECO:0000313" key="7">
    <source>
        <dbReference type="EMBL" id="KZS88269.1"/>
    </source>
</evidence>
<evidence type="ECO:0000256" key="4">
    <source>
        <dbReference type="SAM" id="MobiDB-lite"/>
    </source>
</evidence>
<dbReference type="Pfam" id="PF07929">
    <property type="entry name" value="PRiA4_ORF3"/>
    <property type="match status" value="1"/>
</dbReference>
<dbReference type="OrthoDB" id="432970at2759"/>
<protein>
    <submittedName>
        <fullName evidence="7">Uncharacterized protein</fullName>
    </submittedName>
</protein>
<dbReference type="SUPFAM" id="SSF159941">
    <property type="entry name" value="MM3350-like"/>
    <property type="match status" value="1"/>
</dbReference>
<organism evidence="7 8">
    <name type="scientific">Sistotremastrum niveocremeum HHB9708</name>
    <dbReference type="NCBI Taxonomy" id="1314777"/>
    <lineage>
        <taxon>Eukaryota</taxon>
        <taxon>Fungi</taxon>
        <taxon>Dikarya</taxon>
        <taxon>Basidiomycota</taxon>
        <taxon>Agaricomycotina</taxon>
        <taxon>Agaricomycetes</taxon>
        <taxon>Sistotremastrales</taxon>
        <taxon>Sistotremastraceae</taxon>
        <taxon>Sertulicium</taxon>
        <taxon>Sertulicium niveocremeum</taxon>
    </lineage>
</organism>
<dbReference type="InterPro" id="IPR024047">
    <property type="entry name" value="MM3350-like_sf"/>
</dbReference>
<evidence type="ECO:0000313" key="8">
    <source>
        <dbReference type="Proteomes" id="UP000076722"/>
    </source>
</evidence>
<name>A0A164P1Q6_9AGAM</name>
<feature type="region of interest" description="Disordered" evidence="4">
    <location>
        <begin position="1"/>
        <end position="55"/>
    </location>
</feature>
<dbReference type="Proteomes" id="UP000076722">
    <property type="component" value="Unassembled WGS sequence"/>
</dbReference>
<reference evidence="7 8" key="1">
    <citation type="journal article" date="2016" name="Mol. Biol. Evol.">
        <title>Comparative Genomics of Early-Diverging Mushroom-Forming Fungi Provides Insights into the Origins of Lignocellulose Decay Capabilities.</title>
        <authorList>
            <person name="Nagy L.G."/>
            <person name="Riley R."/>
            <person name="Tritt A."/>
            <person name="Adam C."/>
            <person name="Daum C."/>
            <person name="Floudas D."/>
            <person name="Sun H."/>
            <person name="Yadav J.S."/>
            <person name="Pangilinan J."/>
            <person name="Larsson K.H."/>
            <person name="Matsuura K."/>
            <person name="Barry K."/>
            <person name="Labutti K."/>
            <person name="Kuo R."/>
            <person name="Ohm R.A."/>
            <person name="Bhattacharya S.S."/>
            <person name="Shirouzu T."/>
            <person name="Yoshinaga Y."/>
            <person name="Martin F.M."/>
            <person name="Grigoriev I.V."/>
            <person name="Hibbett D.S."/>
        </authorList>
    </citation>
    <scope>NUCLEOTIDE SEQUENCE [LARGE SCALE GENOMIC DNA]</scope>
    <source>
        <strain evidence="7 8">HHB9708</strain>
    </source>
</reference>
<dbReference type="Pfam" id="PF01753">
    <property type="entry name" value="zf-MYND"/>
    <property type="match status" value="1"/>
</dbReference>
<feature type="domain" description="MYND-type" evidence="5">
    <location>
        <begin position="386"/>
        <end position="413"/>
    </location>
</feature>
<keyword evidence="3" id="KW-0862">Zinc</keyword>